<proteinExistence type="predicted"/>
<dbReference type="Proteomes" id="UP001145114">
    <property type="component" value="Unassembled WGS sequence"/>
</dbReference>
<evidence type="ECO:0000313" key="1">
    <source>
        <dbReference type="EMBL" id="KAJ1675307.1"/>
    </source>
</evidence>
<comment type="caution">
    <text evidence="1">The sequence shown here is derived from an EMBL/GenBank/DDBJ whole genome shotgun (WGS) entry which is preliminary data.</text>
</comment>
<accession>A0ACC1HFS7</accession>
<evidence type="ECO:0000313" key="2">
    <source>
        <dbReference type="Proteomes" id="UP001145114"/>
    </source>
</evidence>
<dbReference type="EMBL" id="JAMZIH010005370">
    <property type="protein sequence ID" value="KAJ1675307.1"/>
    <property type="molecule type" value="Genomic_DNA"/>
</dbReference>
<name>A0ACC1HFS7_9FUNG</name>
<feature type="non-terminal residue" evidence="1">
    <location>
        <position position="1"/>
    </location>
</feature>
<reference evidence="1" key="1">
    <citation type="submission" date="2022-06" db="EMBL/GenBank/DDBJ databases">
        <title>Phylogenomic reconstructions and comparative analyses of Kickxellomycotina fungi.</title>
        <authorList>
            <person name="Reynolds N.K."/>
            <person name="Stajich J.E."/>
            <person name="Barry K."/>
            <person name="Grigoriev I.V."/>
            <person name="Crous P."/>
            <person name="Smith M.E."/>
        </authorList>
    </citation>
    <scope>NUCLEOTIDE SEQUENCE</scope>
    <source>
        <strain evidence="1">RSA 2271</strain>
    </source>
</reference>
<keyword evidence="2" id="KW-1185">Reference proteome</keyword>
<organism evidence="1 2">
    <name type="scientific">Spiromyces aspiralis</name>
    <dbReference type="NCBI Taxonomy" id="68401"/>
    <lineage>
        <taxon>Eukaryota</taxon>
        <taxon>Fungi</taxon>
        <taxon>Fungi incertae sedis</taxon>
        <taxon>Zoopagomycota</taxon>
        <taxon>Kickxellomycotina</taxon>
        <taxon>Kickxellomycetes</taxon>
        <taxon>Kickxellales</taxon>
        <taxon>Kickxellaceae</taxon>
        <taxon>Spiromyces</taxon>
    </lineage>
</organism>
<sequence>PEDDVIVTLLYLGLYEYACGRGDSAWTFTGLALRLAERAKLHLTDDSELLGNTETDVEPTVKEWHRRLWWACFTADRISVMTSARPATISEADFTCKMPSQDYEWIYGTGHKENSVTALSSSDGDGEQNGDQSPPDATWIICELYVQMSRICQFVNRRRRPTRSGEKGRRETFDALAADLEQIMDRLPSYLSYPPQSQHILNGITEYAQNNVSYERIYSVYVTIHMLYTSAKIILYRSELPTYFYETVSLEKIEIAKKVCVEAAHRQAEIIEWCIANIPPDYWDTHLGAFAFHGSSIHVNACHSTDADYATQAKQDLETHIKFHLLAGKYYFYNSNLMSILRTVNDIRHQQQTFRSSAPSQQRQLSLQQARIYPQHPTDPDPWVVPIASSYEGFLHNCQKVRSPVTKSADDTLFSQTQQMSKMQISESQPRHRHHHHQQQPQQQQQQQQQHQPQPHSSFNSVSPRTDCRVITSHIDF</sequence>
<gene>
    <name evidence="1" type="ORF">EV182_001524</name>
</gene>
<protein>
    <submittedName>
        <fullName evidence="1">Uncharacterized protein</fullName>
    </submittedName>
</protein>